<name>A0AA96UZY3_9EURY</name>
<proteinExistence type="predicted"/>
<evidence type="ECO:0000313" key="2">
    <source>
        <dbReference type="Proteomes" id="UP001302978"/>
    </source>
</evidence>
<dbReference type="KEGG" id="mehf:MmiHf6_10430"/>
<gene>
    <name evidence="1" type="ORF">MmiHf6_10430</name>
</gene>
<sequence>MKRNNLFAVLILVCLFGLLSCGMAAAAEVPYDLSSGDLKINVTNTNTMTINGGRTSYSISDTVISVNSSGITNNAIYIDGRNQTSANTIQIILNGVDIEAQYQSKTSLSYKQNPISIVNRAKVNLEIKEDTVNSLKAPDWYAAIRVSNGTQMTMNGTGTLNIQGGSYAAGIGGNAGLNNAAGESTGSITINDGIININVAEYSIGIGGGAGGIGSVGKYSG</sequence>
<dbReference type="RefSeq" id="WP_316556875.1">
    <property type="nucleotide sequence ID" value="NZ_CP131059.1"/>
</dbReference>
<dbReference type="Proteomes" id="UP001302978">
    <property type="component" value="Chromosome"/>
</dbReference>
<accession>A0AA96UZY3</accession>
<dbReference type="GeneID" id="85195594"/>
<dbReference type="PROSITE" id="PS51257">
    <property type="entry name" value="PROKAR_LIPOPROTEIN"/>
    <property type="match status" value="1"/>
</dbReference>
<dbReference type="AlphaFoldDB" id="A0AA96UZY3"/>
<keyword evidence="2" id="KW-1185">Reference proteome</keyword>
<protein>
    <submittedName>
        <fullName evidence="1">Uncharacterized protein</fullName>
    </submittedName>
</protein>
<dbReference type="EMBL" id="CP131059">
    <property type="protein sequence ID" value="WNY23729.1"/>
    <property type="molecule type" value="Genomic_DNA"/>
</dbReference>
<evidence type="ECO:0000313" key="1">
    <source>
        <dbReference type="EMBL" id="WNY23729.1"/>
    </source>
</evidence>
<reference evidence="1 2" key="1">
    <citation type="submission" date="2023-07" db="EMBL/GenBank/DDBJ databases">
        <title>Closed genoem sequence of Methanomicrococcus sp. Hf6.</title>
        <authorList>
            <person name="Poehlein A."/>
            <person name="Protasov E."/>
            <person name="Platt K."/>
            <person name="Reeh H."/>
            <person name="Daniel R."/>
            <person name="Brune A."/>
        </authorList>
    </citation>
    <scope>NUCLEOTIDE SEQUENCE [LARGE SCALE GENOMIC DNA]</scope>
    <source>
        <strain evidence="1 2">Hf6</strain>
    </source>
</reference>
<organism evidence="1 2">
    <name type="scientific">Methanimicrococcus hongohii</name>
    <dbReference type="NCBI Taxonomy" id="3028295"/>
    <lineage>
        <taxon>Archaea</taxon>
        <taxon>Methanobacteriati</taxon>
        <taxon>Methanobacteriota</taxon>
        <taxon>Stenosarchaea group</taxon>
        <taxon>Methanomicrobia</taxon>
        <taxon>Methanosarcinales</taxon>
        <taxon>Methanosarcinaceae</taxon>
        <taxon>Methanimicrococcus</taxon>
    </lineage>
</organism>